<accession>A0AAD9YGN7</accession>
<dbReference type="Proteomes" id="UP001281614">
    <property type="component" value="Unassembled WGS sequence"/>
</dbReference>
<sequence>MSRIRRVPPSGADRDRDRISTDKPSPPTSRLGFKAVDPAAALWQLTCVPFSISCWEWVLLKGVSLEDRATAYLATPGIKQKWPPPLEALAWTIPSDKGR</sequence>
<evidence type="ECO:0000256" key="1">
    <source>
        <dbReference type="SAM" id="MobiDB-lite"/>
    </source>
</evidence>
<dbReference type="EMBL" id="VYYT01000130">
    <property type="protein sequence ID" value="KAK2765692.1"/>
    <property type="molecule type" value="Genomic_DNA"/>
</dbReference>
<name>A0AAD9YGN7_COLKA</name>
<feature type="region of interest" description="Disordered" evidence="1">
    <location>
        <begin position="1"/>
        <end position="32"/>
    </location>
</feature>
<organism evidence="2 3">
    <name type="scientific">Colletotrichum kahawae</name>
    <name type="common">Coffee berry disease fungus</name>
    <dbReference type="NCBI Taxonomy" id="34407"/>
    <lineage>
        <taxon>Eukaryota</taxon>
        <taxon>Fungi</taxon>
        <taxon>Dikarya</taxon>
        <taxon>Ascomycota</taxon>
        <taxon>Pezizomycotina</taxon>
        <taxon>Sordariomycetes</taxon>
        <taxon>Hypocreomycetidae</taxon>
        <taxon>Glomerellales</taxon>
        <taxon>Glomerellaceae</taxon>
        <taxon>Colletotrichum</taxon>
        <taxon>Colletotrichum gloeosporioides species complex</taxon>
    </lineage>
</organism>
<evidence type="ECO:0000313" key="3">
    <source>
        <dbReference type="Proteomes" id="UP001281614"/>
    </source>
</evidence>
<proteinExistence type="predicted"/>
<keyword evidence="3" id="KW-1185">Reference proteome</keyword>
<comment type="caution">
    <text evidence="2">The sequence shown here is derived from an EMBL/GenBank/DDBJ whole genome shotgun (WGS) entry which is preliminary data.</text>
</comment>
<reference evidence="2" key="1">
    <citation type="submission" date="2023-02" db="EMBL/GenBank/DDBJ databases">
        <title>Colletotrichum kahawae CIFC_Que2 genome sequencing and assembly.</title>
        <authorList>
            <person name="Baroncelli R."/>
        </authorList>
    </citation>
    <scope>NUCLEOTIDE SEQUENCE</scope>
    <source>
        <strain evidence="2">CIFC_Que2</strain>
    </source>
</reference>
<gene>
    <name evidence="2" type="ORF">CKAH01_15633</name>
</gene>
<dbReference type="AlphaFoldDB" id="A0AAD9YGN7"/>
<evidence type="ECO:0000313" key="2">
    <source>
        <dbReference type="EMBL" id="KAK2765692.1"/>
    </source>
</evidence>
<protein>
    <submittedName>
        <fullName evidence="2">Uncharacterized protein</fullName>
    </submittedName>
</protein>
<feature type="compositionally biased region" description="Basic and acidic residues" evidence="1">
    <location>
        <begin position="12"/>
        <end position="21"/>
    </location>
</feature>